<dbReference type="AlphaFoldDB" id="A0A0F7KDC6"/>
<dbReference type="Proteomes" id="UP000324176">
    <property type="component" value="Unassembled WGS sequence"/>
</dbReference>
<reference evidence="4" key="1">
    <citation type="submission" date="2015-05" db="EMBL/GenBank/DDBJ databases">
        <title>Draft genome of Nitrosomonas communis strain Nm2.</title>
        <authorList>
            <person name="Kozlowski J.A."/>
            <person name="Kits K.D."/>
            <person name="Stein L.Y."/>
        </authorList>
    </citation>
    <scope>NUCLEOTIDE SEQUENCE [LARGE SCALE GENOMIC DNA]</scope>
    <source>
        <strain evidence="4">Nm2</strain>
    </source>
</reference>
<reference evidence="3 5" key="3">
    <citation type="submission" date="2019-07" db="EMBL/GenBank/DDBJ databases">
        <title>Active sludge and wastewater microbial communities from Klosterneuburg, Austria.</title>
        <authorList>
            <person name="Wagner M."/>
        </authorList>
    </citation>
    <scope>NUCLEOTIDE SEQUENCE [LARGE SCALE GENOMIC DNA]</scope>
    <source>
        <strain evidence="3 5">Nm2</strain>
    </source>
</reference>
<evidence type="ECO:0000313" key="2">
    <source>
        <dbReference type="EMBL" id="AKH38500.1"/>
    </source>
</evidence>
<organism evidence="2 4">
    <name type="scientific">Nitrosomonas communis</name>
    <dbReference type="NCBI Taxonomy" id="44574"/>
    <lineage>
        <taxon>Bacteria</taxon>
        <taxon>Pseudomonadati</taxon>
        <taxon>Pseudomonadota</taxon>
        <taxon>Betaproteobacteria</taxon>
        <taxon>Nitrosomonadales</taxon>
        <taxon>Nitrosomonadaceae</taxon>
        <taxon>Nitrosomonas</taxon>
    </lineage>
</organism>
<evidence type="ECO:0000313" key="4">
    <source>
        <dbReference type="Proteomes" id="UP000034156"/>
    </source>
</evidence>
<keyword evidence="1" id="KW-0472">Membrane</keyword>
<dbReference type="EMBL" id="VNHT01000018">
    <property type="protein sequence ID" value="TYP89237.1"/>
    <property type="molecule type" value="Genomic_DNA"/>
</dbReference>
<dbReference type="EMBL" id="CP011451">
    <property type="protein sequence ID" value="AKH38500.1"/>
    <property type="molecule type" value="Genomic_DNA"/>
</dbReference>
<evidence type="ECO:0000256" key="1">
    <source>
        <dbReference type="SAM" id="Phobius"/>
    </source>
</evidence>
<evidence type="ECO:0000313" key="3">
    <source>
        <dbReference type="EMBL" id="TYP89237.1"/>
    </source>
</evidence>
<evidence type="ECO:0000313" key="5">
    <source>
        <dbReference type="Proteomes" id="UP000324176"/>
    </source>
</evidence>
<feature type="transmembrane region" description="Helical" evidence="1">
    <location>
        <begin position="13"/>
        <end position="32"/>
    </location>
</feature>
<sequence>MLDWLNKNIGTDWATYTGVILGLVSLISLVWGGSKILRSKSISQIANVKGGTVIQVGGNVRAEKINESKSSSD</sequence>
<proteinExistence type="predicted"/>
<accession>A0A0F7KDC6</accession>
<keyword evidence="1" id="KW-0812">Transmembrane</keyword>
<name>A0A0F7KDC6_9PROT</name>
<gene>
    <name evidence="2" type="ORF">AAW31_12985</name>
    <name evidence="3" type="ORF">BCL69_101812</name>
</gene>
<protein>
    <submittedName>
        <fullName evidence="2">Uncharacterized protein</fullName>
    </submittedName>
</protein>
<dbReference type="KEGG" id="nco:AAW31_12985"/>
<keyword evidence="4" id="KW-1185">Reference proteome</keyword>
<dbReference type="Proteomes" id="UP000034156">
    <property type="component" value="Chromosome"/>
</dbReference>
<dbReference type="RefSeq" id="WP_046850540.1">
    <property type="nucleotide sequence ID" value="NZ_CP011451.1"/>
</dbReference>
<reference evidence="2 4" key="2">
    <citation type="journal article" date="2016" name="Genome Announc.">
        <title>Genome Sequence of Nitrosomonas communis Strain Nm2, a Mesophilic Ammonia-Oxidizing Bacterium Isolated from Mediterranean Soil.</title>
        <authorList>
            <person name="Kozlowski J.A."/>
            <person name="Kits K.D."/>
            <person name="Stein L.Y."/>
        </authorList>
    </citation>
    <scope>NUCLEOTIDE SEQUENCE [LARGE SCALE GENOMIC DNA]</scope>
    <source>
        <strain evidence="2 4">Nm2</strain>
    </source>
</reference>
<keyword evidence="1" id="KW-1133">Transmembrane helix</keyword>